<feature type="binding site" evidence="5">
    <location>
        <begin position="59"/>
        <end position="61"/>
    </location>
    <ligand>
        <name>phosphate</name>
        <dbReference type="ChEBI" id="CHEBI:43474"/>
    </ligand>
</feature>
<gene>
    <name evidence="9" type="ordered locus">FraEuI1c_0365</name>
</gene>
<dbReference type="GO" id="GO:0042301">
    <property type="term" value="F:phosphate ion binding"/>
    <property type="evidence" value="ECO:0007669"/>
    <property type="project" value="InterPro"/>
</dbReference>
<dbReference type="KEGG" id="fri:FraEuI1c_0365"/>
<organism evidence="9 10">
    <name type="scientific">Pseudofrankia inefficax (strain DSM 45817 / CECT 9037 / DDB 130130 / EuI1c)</name>
    <name type="common">Frankia inefficax</name>
    <dbReference type="NCBI Taxonomy" id="298654"/>
    <lineage>
        <taxon>Bacteria</taxon>
        <taxon>Bacillati</taxon>
        <taxon>Actinomycetota</taxon>
        <taxon>Actinomycetes</taxon>
        <taxon>Frankiales</taxon>
        <taxon>Frankiaceae</taxon>
        <taxon>Pseudofrankia</taxon>
    </lineage>
</organism>
<feature type="chain" id="PRO_5039064742" description="Phosphate-binding protein" evidence="7">
    <location>
        <begin position="23"/>
        <end position="371"/>
    </location>
</feature>
<proteinExistence type="inferred from homology"/>
<dbReference type="EMBL" id="CP002299">
    <property type="protein sequence ID" value="ADP78451.1"/>
    <property type="molecule type" value="Genomic_DNA"/>
</dbReference>
<dbReference type="InParanoid" id="E3J8K8"/>
<feature type="binding site" evidence="5">
    <location>
        <position position="107"/>
    </location>
    <ligand>
        <name>phosphate</name>
        <dbReference type="ChEBI" id="CHEBI:43474"/>
    </ligand>
</feature>
<feature type="binding site" evidence="5">
    <location>
        <position position="89"/>
    </location>
    <ligand>
        <name>phosphate</name>
        <dbReference type="ChEBI" id="CHEBI:43474"/>
    </ligand>
</feature>
<feature type="compositionally biased region" description="Polar residues" evidence="6">
    <location>
        <begin position="177"/>
        <end position="197"/>
    </location>
</feature>
<evidence type="ECO:0000256" key="6">
    <source>
        <dbReference type="SAM" id="MobiDB-lite"/>
    </source>
</evidence>
<evidence type="ECO:0000256" key="1">
    <source>
        <dbReference type="ARBA" id="ARBA00008725"/>
    </source>
</evidence>
<reference evidence="9 10" key="1">
    <citation type="submission" date="2010-10" db="EMBL/GenBank/DDBJ databases">
        <title>Complete sequence of Frankia sp. EuI1c.</title>
        <authorList>
            <consortium name="US DOE Joint Genome Institute"/>
            <person name="Lucas S."/>
            <person name="Copeland A."/>
            <person name="Lapidus A."/>
            <person name="Cheng J.-F."/>
            <person name="Bruce D."/>
            <person name="Goodwin L."/>
            <person name="Pitluck S."/>
            <person name="Chertkov O."/>
            <person name="Detter J.C."/>
            <person name="Han C."/>
            <person name="Tapia R."/>
            <person name="Land M."/>
            <person name="Hauser L."/>
            <person name="Jeffries C."/>
            <person name="Kyrpides N."/>
            <person name="Ivanova N."/>
            <person name="Mikhailova N."/>
            <person name="Beauchemin N."/>
            <person name="Sen A."/>
            <person name="Sur S.A."/>
            <person name="Gtari M."/>
            <person name="Wall L."/>
            <person name="Tisa L."/>
            <person name="Woyke T."/>
        </authorList>
    </citation>
    <scope>NUCLEOTIDE SEQUENCE [LARGE SCALE GENOMIC DNA]</scope>
    <source>
        <strain evidence="10">DSM 45817 / CECT 9037 / EuI1c</strain>
    </source>
</reference>
<dbReference type="PIRSF" id="PIRSF002756">
    <property type="entry name" value="PstS"/>
    <property type="match status" value="1"/>
</dbReference>
<dbReference type="FunCoup" id="E3J8K8">
    <property type="interactions" value="82"/>
</dbReference>
<feature type="domain" description="PBP" evidence="8">
    <location>
        <begin position="45"/>
        <end position="341"/>
    </location>
</feature>
<dbReference type="eggNOG" id="COG0226">
    <property type="taxonomic scope" value="Bacteria"/>
</dbReference>
<evidence type="ECO:0000256" key="2">
    <source>
        <dbReference type="ARBA" id="ARBA00022448"/>
    </source>
</evidence>
<dbReference type="Proteomes" id="UP000002484">
    <property type="component" value="Chromosome"/>
</dbReference>
<evidence type="ECO:0000256" key="3">
    <source>
        <dbReference type="ARBA" id="ARBA00022592"/>
    </source>
</evidence>
<keyword evidence="7" id="KW-0732">Signal</keyword>
<comment type="similarity">
    <text evidence="1 4">Belongs to the PstS family.</text>
</comment>
<dbReference type="HOGENOM" id="CLU_034528_0_0_11"/>
<keyword evidence="3 4" id="KW-0592">Phosphate transport</keyword>
<feature type="binding site" evidence="5">
    <location>
        <begin position="195"/>
        <end position="197"/>
    </location>
    <ligand>
        <name>phosphate</name>
        <dbReference type="ChEBI" id="CHEBI:43474"/>
    </ligand>
</feature>
<dbReference type="InterPro" id="IPR005673">
    <property type="entry name" value="ABC_phos-bd_PstS"/>
</dbReference>
<dbReference type="GO" id="GO:0035435">
    <property type="term" value="P:phosphate ion transmembrane transport"/>
    <property type="evidence" value="ECO:0007669"/>
    <property type="project" value="InterPro"/>
</dbReference>
<protein>
    <recommendedName>
        <fullName evidence="4">Phosphate-binding protein</fullName>
    </recommendedName>
</protein>
<evidence type="ECO:0000313" key="10">
    <source>
        <dbReference type="Proteomes" id="UP000002484"/>
    </source>
</evidence>
<dbReference type="OrthoDB" id="9801510at2"/>
<feature type="region of interest" description="Disordered" evidence="6">
    <location>
        <begin position="176"/>
        <end position="197"/>
    </location>
</feature>
<dbReference type="PANTHER" id="PTHR42996:SF1">
    <property type="entry name" value="PHOSPHATE-BINDING PROTEIN PSTS"/>
    <property type="match status" value="1"/>
</dbReference>
<evidence type="ECO:0000313" key="9">
    <source>
        <dbReference type="EMBL" id="ADP78451.1"/>
    </source>
</evidence>
<evidence type="ECO:0000256" key="4">
    <source>
        <dbReference type="PIRNR" id="PIRNR002756"/>
    </source>
</evidence>
<feature type="region of interest" description="Disordered" evidence="6">
    <location>
        <begin position="212"/>
        <end position="233"/>
    </location>
</feature>
<dbReference type="InterPro" id="IPR024370">
    <property type="entry name" value="PBP_domain"/>
</dbReference>
<dbReference type="InterPro" id="IPR050962">
    <property type="entry name" value="Phosphate-bind_PstS"/>
</dbReference>
<dbReference type="SUPFAM" id="SSF53850">
    <property type="entry name" value="Periplasmic binding protein-like II"/>
    <property type="match status" value="1"/>
</dbReference>
<dbReference type="NCBIfam" id="TIGR00975">
    <property type="entry name" value="3a0107s03"/>
    <property type="match status" value="1"/>
</dbReference>
<keyword evidence="10" id="KW-1185">Reference proteome</keyword>
<dbReference type="Pfam" id="PF12849">
    <property type="entry name" value="PBP_like_2"/>
    <property type="match status" value="1"/>
</dbReference>
<feature type="signal peptide" evidence="7">
    <location>
        <begin position="1"/>
        <end position="22"/>
    </location>
</feature>
<dbReference type="PROSITE" id="PS51257">
    <property type="entry name" value="PROKAR_LIPOPROTEIN"/>
    <property type="match status" value="1"/>
</dbReference>
<dbReference type="GO" id="GO:0043190">
    <property type="term" value="C:ATP-binding cassette (ABC) transporter complex"/>
    <property type="evidence" value="ECO:0007669"/>
    <property type="project" value="InterPro"/>
</dbReference>
<sequence length="371" mass="37007" precursor="true">MKVGKRQSAAAGIAVAALLGVAACGSDNNSGGGGSTPSAAGTSAATISCATGSISGSGSSAQKNAMDQWVKDYTAKCSGAQIQYASVGSGAGRTAFIAKQVDFAGSDSALAEPQATDANKVCTGGAAIDIPTVAGPITLIYNLSGVSTLKLSPSLVAKIFSGAITKWDDPAIKAENSGASLPSTPIQTIHRSDSSGTTDNFSKFLHGAAPADYPTDHSSDWKAPGGQGAKGSDGITSVVKSTAGAIGYVEQSYADNAGLPTAEIKNANGEYVKASTDAASKGLSTATVADGNDLKVTFDYTSKVAGAYPIYLISYEIVCTAGQDPAKAGLVKSFLTYATSDAGQSSITDLGYSPLPSSLATKVRGVIATLP</sequence>
<dbReference type="PANTHER" id="PTHR42996">
    <property type="entry name" value="PHOSPHATE-BINDING PROTEIN PSTS"/>
    <property type="match status" value="1"/>
</dbReference>
<dbReference type="AlphaFoldDB" id="E3J8K8"/>
<evidence type="ECO:0000256" key="7">
    <source>
        <dbReference type="SAM" id="SignalP"/>
    </source>
</evidence>
<name>E3J8K8_PSEI1</name>
<dbReference type="Gene3D" id="3.40.190.10">
    <property type="entry name" value="Periplasmic binding protein-like II"/>
    <property type="match status" value="2"/>
</dbReference>
<evidence type="ECO:0000256" key="5">
    <source>
        <dbReference type="PIRSR" id="PIRSR002756-1"/>
    </source>
</evidence>
<evidence type="ECO:0000259" key="8">
    <source>
        <dbReference type="Pfam" id="PF12849"/>
    </source>
</evidence>
<dbReference type="CDD" id="cd13565">
    <property type="entry name" value="PBP2_PstS"/>
    <property type="match status" value="1"/>
</dbReference>
<keyword evidence="2 4" id="KW-0813">Transport</keyword>
<accession>E3J8K8</accession>
<dbReference type="RefSeq" id="WP_013421574.1">
    <property type="nucleotide sequence ID" value="NC_014666.1"/>
</dbReference>
<dbReference type="STRING" id="298654.FraEuI1c_0365"/>